<proteinExistence type="predicted"/>
<feature type="coiled-coil region" evidence="1">
    <location>
        <begin position="686"/>
        <end position="832"/>
    </location>
</feature>
<feature type="region of interest" description="Disordered" evidence="2">
    <location>
        <begin position="476"/>
        <end position="534"/>
    </location>
</feature>
<feature type="compositionally biased region" description="Basic and acidic residues" evidence="2">
    <location>
        <begin position="503"/>
        <end position="516"/>
    </location>
</feature>
<dbReference type="InterPro" id="IPR011989">
    <property type="entry name" value="ARM-like"/>
</dbReference>
<feature type="compositionally biased region" description="Basic and acidic residues" evidence="2">
    <location>
        <begin position="995"/>
        <end position="1004"/>
    </location>
</feature>
<feature type="region of interest" description="Disordered" evidence="2">
    <location>
        <begin position="879"/>
        <end position="938"/>
    </location>
</feature>
<dbReference type="SUPFAM" id="SSF48371">
    <property type="entry name" value="ARM repeat"/>
    <property type="match status" value="1"/>
</dbReference>
<dbReference type="EMBL" id="JAKWBI020000077">
    <property type="protein sequence ID" value="KAJ2903591.1"/>
    <property type="molecule type" value="Genomic_DNA"/>
</dbReference>
<comment type="caution">
    <text evidence="3">The sequence shown here is derived from an EMBL/GenBank/DDBJ whole genome shotgun (WGS) entry which is preliminary data.</text>
</comment>
<dbReference type="Proteomes" id="UP001201980">
    <property type="component" value="Unassembled WGS sequence"/>
</dbReference>
<dbReference type="GO" id="GO:0051726">
    <property type="term" value="P:regulation of cell cycle"/>
    <property type="evidence" value="ECO:0007669"/>
    <property type="project" value="TreeGrafter"/>
</dbReference>
<dbReference type="PANTHER" id="PTHR15154">
    <property type="entry name" value="HAMARTIN"/>
    <property type="match status" value="1"/>
</dbReference>
<feature type="compositionally biased region" description="Polar residues" evidence="2">
    <location>
        <begin position="476"/>
        <end position="502"/>
    </location>
</feature>
<dbReference type="GO" id="GO:0033596">
    <property type="term" value="C:TSC1-TSC2 complex"/>
    <property type="evidence" value="ECO:0007669"/>
    <property type="project" value="TreeGrafter"/>
</dbReference>
<keyword evidence="4" id="KW-1185">Reference proteome</keyword>
<keyword evidence="1" id="KW-0175">Coiled coil</keyword>
<name>A0AAD5RU06_9PEZI</name>
<reference evidence="3" key="1">
    <citation type="submission" date="2022-07" db="EMBL/GenBank/DDBJ databases">
        <title>Draft genome sequence of Zalerion maritima ATCC 34329, a (micro)plastics degrading marine fungus.</title>
        <authorList>
            <person name="Paco A."/>
            <person name="Goncalves M.F.M."/>
            <person name="Rocha-Santos T.A.P."/>
            <person name="Alves A."/>
        </authorList>
    </citation>
    <scope>NUCLEOTIDE SEQUENCE</scope>
    <source>
        <strain evidence="3">ATCC 34329</strain>
    </source>
</reference>
<feature type="region of interest" description="Disordered" evidence="2">
    <location>
        <begin position="438"/>
        <end position="457"/>
    </location>
</feature>
<feature type="region of interest" description="Disordered" evidence="2">
    <location>
        <begin position="950"/>
        <end position="1032"/>
    </location>
</feature>
<evidence type="ECO:0000256" key="2">
    <source>
        <dbReference type="SAM" id="MobiDB-lite"/>
    </source>
</evidence>
<evidence type="ECO:0000313" key="4">
    <source>
        <dbReference type="Proteomes" id="UP001201980"/>
    </source>
</evidence>
<dbReference type="GO" id="GO:0032007">
    <property type="term" value="P:negative regulation of TOR signaling"/>
    <property type="evidence" value="ECO:0007669"/>
    <property type="project" value="TreeGrafter"/>
</dbReference>
<dbReference type="PANTHER" id="PTHR15154:SF2">
    <property type="entry name" value="HAMARTIN"/>
    <property type="match status" value="1"/>
</dbReference>
<feature type="region of interest" description="Disordered" evidence="2">
    <location>
        <begin position="560"/>
        <end position="600"/>
    </location>
</feature>
<dbReference type="InterPro" id="IPR007483">
    <property type="entry name" value="Hamartin"/>
</dbReference>
<accession>A0AAD5RU06</accession>
<evidence type="ECO:0000313" key="3">
    <source>
        <dbReference type="EMBL" id="KAJ2903591.1"/>
    </source>
</evidence>
<sequence length="1032" mass="115192">MASSPTLKELSKAIANYLPTATLPLPDGLTKTIDAYIQRFFAKGDESAADRLQEDLLSLYQKHVQDEPALYAPFVKILRQLRPILMGEARVNQWWEKLIEPVLNEFLQDKALASEGFGILLDVLTDDTDLREPQGSSSTHNPLADRILGKWLSEFEKSQTEMPGTGSQKEKQLRKTLIQYGKKKPKEFMHAINGFVVKEDCRGRILTLLCEFVQKQPPHLHQVLHTPLFKNLLRILQQDTSTTIVNMAMTAIIMLLPHMPSSLVPHLPTLFNIYARLLFWEREVGCLVESAAQLGEKGDESASITSSVSWEKCTFSSELDDIKIPHLINYFTILYGLYPINFMDYIRKPQRYLRHANASNMDEIEVQPTEIRQKSEKFRQCHQLHPNFYSLTIDSEKTDFGRWIKSEPPEVLADCMALCHPSEADRCHSFEGFPMVGGSTPAAENDQDGAGRALLSGGSMFRDASPLDYHRDSWRLTQSSDSPVGNRAHSTLLRQSSQSSHPSTRDSLEMRGRDLGGDSPTLPPHLSMTSSQAQPPLQEMIASNKVIKSGLHQSLANDSVPSLALSHHESIPEKQHDPPAPASGSRVVGGSSIHSSDPHVRNSQLYHQVLLLNNDLNFERYLKQQHMAHIGELRRRQVKELATEAETQNLLNQNRLLKKGLEDAKKVERQVKKEADRGRALGKKWEADLQVKLKHLREEQKKWNSERRELKRELDTAKEERHILQKLVSEAEVRDLEARQDMKSNEMIMEEMDRLKKEIDRLLVGIRDHEAREAETKEALREASSAEGKVERLNMMVQALESELAQTKQAYKARIEALNTRLEKALDRTQTRQNASFNAMVESAVAASRAKQAELQKHNEALAKRNSMLQSRYLDLKSTINNSGRDGGRAGMGMPHGGADSDAETSAVMTGAGLSASRSVGSIPSGATRPHRGFSDPEASFEGIAYNVTPPLDALPSTPTGASGGLHGSTPPGDVGKMSPESQRHYGRGGVQNALRKDKKDKKGGLGGGPGGRDEDDSSKKSTGIRGIRRFV</sequence>
<dbReference type="Pfam" id="PF04388">
    <property type="entry name" value="Hamartin"/>
    <property type="match status" value="1"/>
</dbReference>
<dbReference type="AlphaFoldDB" id="A0AAD5RU06"/>
<dbReference type="Gene3D" id="1.25.10.10">
    <property type="entry name" value="Leucine-rich Repeat Variant"/>
    <property type="match status" value="1"/>
</dbReference>
<feature type="compositionally biased region" description="Basic and acidic residues" evidence="2">
    <location>
        <begin position="566"/>
        <end position="577"/>
    </location>
</feature>
<dbReference type="InterPro" id="IPR016024">
    <property type="entry name" value="ARM-type_fold"/>
</dbReference>
<evidence type="ECO:0000256" key="1">
    <source>
        <dbReference type="SAM" id="Coils"/>
    </source>
</evidence>
<protein>
    <submittedName>
        <fullName evidence="3">Tuberous sclerosis 1</fullName>
    </submittedName>
</protein>
<gene>
    <name evidence="3" type="ORF">MKZ38_009644</name>
</gene>
<organism evidence="3 4">
    <name type="scientific">Zalerion maritima</name>
    <dbReference type="NCBI Taxonomy" id="339359"/>
    <lineage>
        <taxon>Eukaryota</taxon>
        <taxon>Fungi</taxon>
        <taxon>Dikarya</taxon>
        <taxon>Ascomycota</taxon>
        <taxon>Pezizomycotina</taxon>
        <taxon>Sordariomycetes</taxon>
        <taxon>Lulworthiomycetidae</taxon>
        <taxon>Lulworthiales</taxon>
        <taxon>Lulworthiaceae</taxon>
        <taxon>Zalerion</taxon>
    </lineage>
</organism>